<dbReference type="STRING" id="1121357.SAMN05661109_02622"/>
<protein>
    <submittedName>
        <fullName evidence="4">Glycosyltransferase involved in cell wall bisynthesis</fullName>
    </submittedName>
</protein>
<gene>
    <name evidence="4" type="ORF">SAMN05661109_02622</name>
</gene>
<dbReference type="InterPro" id="IPR027791">
    <property type="entry name" value="Galactosyl_T_C"/>
</dbReference>
<dbReference type="Gene3D" id="3.90.550.10">
    <property type="entry name" value="Spore Coat Polysaccharide Biosynthesis Protein SpsA, Chain A"/>
    <property type="match status" value="2"/>
</dbReference>
<accession>A0A1H9WAP0</accession>
<evidence type="ECO:0000313" key="5">
    <source>
        <dbReference type="Proteomes" id="UP000198929"/>
    </source>
</evidence>
<dbReference type="Proteomes" id="UP000198929">
    <property type="component" value="Unassembled WGS sequence"/>
</dbReference>
<dbReference type="CDD" id="cd00761">
    <property type="entry name" value="Glyco_tranf_GTA_type"/>
    <property type="match status" value="1"/>
</dbReference>
<dbReference type="Pfam" id="PF02709">
    <property type="entry name" value="Glyco_transf_7C"/>
    <property type="match status" value="1"/>
</dbReference>
<dbReference type="PANTHER" id="PTHR43685">
    <property type="entry name" value="GLYCOSYLTRANSFERASE"/>
    <property type="match status" value="1"/>
</dbReference>
<keyword evidence="5" id="KW-1185">Reference proteome</keyword>
<dbReference type="Pfam" id="PF00535">
    <property type="entry name" value="Glycos_transf_2"/>
    <property type="match status" value="2"/>
</dbReference>
<dbReference type="InterPro" id="IPR050834">
    <property type="entry name" value="Glycosyltransf_2"/>
</dbReference>
<dbReference type="SUPFAM" id="SSF53448">
    <property type="entry name" value="Nucleotide-diphospho-sugar transferases"/>
    <property type="match status" value="2"/>
</dbReference>
<feature type="domain" description="Galactosyltransferase C-terminal" evidence="3">
    <location>
        <begin position="152"/>
        <end position="209"/>
    </location>
</feature>
<dbReference type="InterPro" id="IPR029044">
    <property type="entry name" value="Nucleotide-diphossugar_trans"/>
</dbReference>
<dbReference type="InterPro" id="IPR001173">
    <property type="entry name" value="Glyco_trans_2-like"/>
</dbReference>
<evidence type="ECO:0000259" key="2">
    <source>
        <dbReference type="Pfam" id="PF00535"/>
    </source>
</evidence>
<name>A0A1H9WAP0_9CORY</name>
<organism evidence="4 5">
    <name type="scientific">Corynebacterium cystitidis DSM 20524</name>
    <dbReference type="NCBI Taxonomy" id="1121357"/>
    <lineage>
        <taxon>Bacteria</taxon>
        <taxon>Bacillati</taxon>
        <taxon>Actinomycetota</taxon>
        <taxon>Actinomycetes</taxon>
        <taxon>Mycobacteriales</taxon>
        <taxon>Corynebacteriaceae</taxon>
        <taxon>Corynebacterium</taxon>
    </lineage>
</organism>
<dbReference type="EMBL" id="FOGQ01000019">
    <property type="protein sequence ID" value="SES30841.1"/>
    <property type="molecule type" value="Genomic_DNA"/>
</dbReference>
<feature type="domain" description="Glycosyltransferase 2-like" evidence="2">
    <location>
        <begin position="15"/>
        <end position="134"/>
    </location>
</feature>
<keyword evidence="1 4" id="KW-0808">Transferase</keyword>
<dbReference type="GO" id="GO:0016740">
    <property type="term" value="F:transferase activity"/>
    <property type="evidence" value="ECO:0007669"/>
    <property type="project" value="UniProtKB-KW"/>
</dbReference>
<reference evidence="5" key="1">
    <citation type="submission" date="2016-10" db="EMBL/GenBank/DDBJ databases">
        <authorList>
            <person name="Varghese N."/>
            <person name="Submissions S."/>
        </authorList>
    </citation>
    <scope>NUCLEOTIDE SEQUENCE [LARGE SCALE GENOMIC DNA]</scope>
    <source>
        <strain evidence="5">DSM 20524</strain>
    </source>
</reference>
<evidence type="ECO:0000256" key="1">
    <source>
        <dbReference type="ARBA" id="ARBA00022679"/>
    </source>
</evidence>
<sequence length="682" mass="76425">MELTIIIGFRDWGLERLELSLKSLKNCIKDLEAEIIVSDFGSADTESVQSVCERMDVVHHFTQADHWSRSKAINSAFEISKGRIIAMTDADMLFTPDTFQHIVTAIESNPNSAVAVQCRDLPQELDASGIRENFGNWSFIESKAHLRPRWGMGGLFAVRRELFSLLRGLDERMHTYGGEDLDFAKRAQDAGNRIVWLENSDVRMYHIWHPSSRAVASVSPAGSQAIAENKKLLERDPTIIRNTTGKVYFRDPEHPIVSVVIASRNRGDLIAESIYSALAQTVLDLEVIVVNDGSDDNTPEVVLSIDDPRLRLINIEPSGISKARNTGTQNARGHFIAVLDDDDLMPINRLERSLRAIQKGYQASYGSFVNFTPDTREFGLNVSKLGFGESTISGNGDAPGHSTWLVPRKLMELVPYDETLTSAVDNNVAIRLAALGIKWKHTERVLLMRRLHDRQISEHDGDNQKKAAKSAQFWFESISDRETRKVSKASYKNIKWPNLPEKTDMFSHVGAWLPDELVIRDVFYTGELGSAHCYLNSSGKLQGKVTLYQNGEAKFESGYLSAVTWKDMALMRRNGLQFQVARHYWNDGVRKGVNPVDIRSSLRQAVLEHCHVKWEGHTFRVSEGAAASSTNLLILEILLEVRGLQDEAIFLTETEAPSGLIAPQAAPDKNELPANESLIRFS</sequence>
<dbReference type="PANTHER" id="PTHR43685:SF2">
    <property type="entry name" value="GLYCOSYLTRANSFERASE 2-LIKE DOMAIN-CONTAINING PROTEIN"/>
    <property type="match status" value="1"/>
</dbReference>
<dbReference type="AlphaFoldDB" id="A0A1H9WAP0"/>
<feature type="domain" description="Glycosyltransferase 2-like" evidence="2">
    <location>
        <begin position="258"/>
        <end position="381"/>
    </location>
</feature>
<dbReference type="RefSeq" id="WP_092260846.1">
    <property type="nucleotide sequence ID" value="NZ_CP047199.1"/>
</dbReference>
<evidence type="ECO:0000313" key="4">
    <source>
        <dbReference type="EMBL" id="SES30841.1"/>
    </source>
</evidence>
<evidence type="ECO:0000259" key="3">
    <source>
        <dbReference type="Pfam" id="PF02709"/>
    </source>
</evidence>
<proteinExistence type="predicted"/>